<reference evidence="1 2" key="1">
    <citation type="journal article" date="2024" name="Plant Biotechnol. J.">
        <title>Genome and CRISPR/Cas9 system of a widespread forest tree (Populus alba) in the world.</title>
        <authorList>
            <person name="Liu Y.J."/>
            <person name="Jiang P.F."/>
            <person name="Han X.M."/>
            <person name="Li X.Y."/>
            <person name="Wang H.M."/>
            <person name="Wang Y.J."/>
            <person name="Wang X.X."/>
            <person name="Zeng Q.Y."/>
        </authorList>
    </citation>
    <scope>NUCLEOTIDE SEQUENCE [LARGE SCALE GENOMIC DNA]</scope>
    <source>
        <strain evidence="2">cv. PAL-ZL1</strain>
    </source>
</reference>
<dbReference type="Proteomes" id="UP000309997">
    <property type="component" value="Unassembled WGS sequence"/>
</dbReference>
<name>A0ACC4CTK4_POPAL</name>
<comment type="caution">
    <text evidence="1">The sequence shown here is derived from an EMBL/GenBank/DDBJ whole genome shotgun (WGS) entry which is preliminary data.</text>
</comment>
<organism evidence="1 2">
    <name type="scientific">Populus alba</name>
    <name type="common">White poplar</name>
    <dbReference type="NCBI Taxonomy" id="43335"/>
    <lineage>
        <taxon>Eukaryota</taxon>
        <taxon>Viridiplantae</taxon>
        <taxon>Streptophyta</taxon>
        <taxon>Embryophyta</taxon>
        <taxon>Tracheophyta</taxon>
        <taxon>Spermatophyta</taxon>
        <taxon>Magnoliopsida</taxon>
        <taxon>eudicotyledons</taxon>
        <taxon>Gunneridae</taxon>
        <taxon>Pentapetalae</taxon>
        <taxon>rosids</taxon>
        <taxon>fabids</taxon>
        <taxon>Malpighiales</taxon>
        <taxon>Salicaceae</taxon>
        <taxon>Saliceae</taxon>
        <taxon>Populus</taxon>
    </lineage>
</organism>
<evidence type="ECO:0000313" key="1">
    <source>
        <dbReference type="EMBL" id="KAL3604714.1"/>
    </source>
</evidence>
<dbReference type="EMBL" id="RCHU02000002">
    <property type="protein sequence ID" value="KAL3604714.1"/>
    <property type="molecule type" value="Genomic_DNA"/>
</dbReference>
<gene>
    <name evidence="1" type="ORF">D5086_005573</name>
</gene>
<sequence length="141" mass="15912">MGGVLARRNGGDASFYQNYDITWGYDHVKSLDGGRQIQLSLDNASGAGFGSKLSFGSGFINMRIKLPGKDSAGVVTAFYVNHREPNAPPCYSTSYWWNTRKYRTLDAAQQRAYENVRKKYLTYDYCSDRVRHPTPPPECPQ</sequence>
<accession>A0ACC4CTK4</accession>
<protein>
    <submittedName>
        <fullName evidence="1">Uncharacterized protein</fullName>
    </submittedName>
</protein>
<keyword evidence="2" id="KW-1185">Reference proteome</keyword>
<proteinExistence type="predicted"/>
<evidence type="ECO:0000313" key="2">
    <source>
        <dbReference type="Proteomes" id="UP000309997"/>
    </source>
</evidence>